<dbReference type="PANTHER" id="PTHR33692">
    <property type="entry name" value="RIBOSOME MATURATION FACTOR RIMM"/>
    <property type="match status" value="1"/>
</dbReference>
<proteinExistence type="inferred from homology"/>
<evidence type="ECO:0000259" key="6">
    <source>
        <dbReference type="Pfam" id="PF01782"/>
    </source>
</evidence>
<dbReference type="Gene3D" id="2.30.30.240">
    <property type="entry name" value="PRC-barrel domain"/>
    <property type="match status" value="1"/>
</dbReference>
<comment type="caution">
    <text evidence="8">The sequence shown here is derived from an EMBL/GenBank/DDBJ whole genome shotgun (WGS) entry which is preliminary data.</text>
</comment>
<dbReference type="GO" id="GO:0006364">
    <property type="term" value="P:rRNA processing"/>
    <property type="evidence" value="ECO:0007669"/>
    <property type="project" value="UniProtKB-UniRule"/>
</dbReference>
<dbReference type="InterPro" id="IPR011033">
    <property type="entry name" value="PRC_barrel-like_sf"/>
</dbReference>
<sequence>MEQSVAIGKVVTTHGVKGGMKVQPLSDNPERIKELIRVFVEKDGHSAARDVVEAFVHGRAWVIRLEGIDSCDAARELVGAMLTIPISERLPLPENSYYLDQIIGLDVYTVDGTYLGSIINVLETGSNDVYVVENKADGRQVLIPALKAVVKSIDLDTGRMEVDPPEGLL</sequence>
<gene>
    <name evidence="5" type="primary">rimM</name>
    <name evidence="8" type="ORF">DealDRAFT_1978</name>
</gene>
<dbReference type="RefSeq" id="WP_008517027.1">
    <property type="nucleotide sequence ID" value="NZ_ACJM01000009.1"/>
</dbReference>
<feature type="domain" description="RimM N-terminal" evidence="6">
    <location>
        <begin position="7"/>
        <end position="87"/>
    </location>
</feature>
<evidence type="ECO:0000259" key="7">
    <source>
        <dbReference type="Pfam" id="PF24986"/>
    </source>
</evidence>
<reference evidence="8 9" key="1">
    <citation type="submission" date="2009-02" db="EMBL/GenBank/DDBJ databases">
        <title>Sequencing of the draft genome and assembly of Dethiobacter alkaliphilus AHT 1.</title>
        <authorList>
            <consortium name="US DOE Joint Genome Institute (JGI-PGF)"/>
            <person name="Lucas S."/>
            <person name="Copeland A."/>
            <person name="Lapidus A."/>
            <person name="Glavina del Rio T."/>
            <person name="Dalin E."/>
            <person name="Tice H."/>
            <person name="Bruce D."/>
            <person name="Goodwin L."/>
            <person name="Pitluck S."/>
            <person name="Larimer F."/>
            <person name="Land M.L."/>
            <person name="Hauser L."/>
            <person name="Muyzer G."/>
        </authorList>
    </citation>
    <scope>NUCLEOTIDE SEQUENCE [LARGE SCALE GENOMIC DNA]</scope>
    <source>
        <strain evidence="8 9">AHT 1</strain>
    </source>
</reference>
<dbReference type="NCBIfam" id="TIGR02273">
    <property type="entry name" value="16S_RimM"/>
    <property type="match status" value="1"/>
</dbReference>
<keyword evidence="9" id="KW-1185">Reference proteome</keyword>
<evidence type="ECO:0000256" key="1">
    <source>
        <dbReference type="ARBA" id="ARBA00022490"/>
    </source>
</evidence>
<dbReference type="Proteomes" id="UP000006443">
    <property type="component" value="Unassembled WGS sequence"/>
</dbReference>
<evidence type="ECO:0000256" key="4">
    <source>
        <dbReference type="ARBA" id="ARBA00023186"/>
    </source>
</evidence>
<keyword evidence="3 5" id="KW-0698">rRNA processing</keyword>
<dbReference type="Pfam" id="PF24986">
    <property type="entry name" value="PRC_RimM"/>
    <property type="match status" value="1"/>
</dbReference>
<dbReference type="SUPFAM" id="SSF50447">
    <property type="entry name" value="Translation proteins"/>
    <property type="match status" value="1"/>
</dbReference>
<dbReference type="Gene3D" id="2.40.30.60">
    <property type="entry name" value="RimM"/>
    <property type="match status" value="1"/>
</dbReference>
<feature type="domain" description="Ribosome maturation factor RimM PRC barrel" evidence="7">
    <location>
        <begin position="100"/>
        <end position="168"/>
    </location>
</feature>
<dbReference type="InterPro" id="IPR002676">
    <property type="entry name" value="RimM_N"/>
</dbReference>
<dbReference type="InterPro" id="IPR056792">
    <property type="entry name" value="PRC_RimM"/>
</dbReference>
<dbReference type="AlphaFoldDB" id="C0GHL9"/>
<dbReference type="PANTHER" id="PTHR33692:SF1">
    <property type="entry name" value="RIBOSOME MATURATION FACTOR RIMM"/>
    <property type="match status" value="1"/>
</dbReference>
<comment type="similarity">
    <text evidence="5">Belongs to the RimM family.</text>
</comment>
<dbReference type="GO" id="GO:0042274">
    <property type="term" value="P:ribosomal small subunit biogenesis"/>
    <property type="evidence" value="ECO:0007669"/>
    <property type="project" value="UniProtKB-UniRule"/>
</dbReference>
<dbReference type="GO" id="GO:0005840">
    <property type="term" value="C:ribosome"/>
    <property type="evidence" value="ECO:0007669"/>
    <property type="project" value="InterPro"/>
</dbReference>
<comment type="subcellular location">
    <subcellularLocation>
        <location evidence="5">Cytoplasm</location>
    </subcellularLocation>
</comment>
<dbReference type="EMBL" id="ACJM01000009">
    <property type="protein sequence ID" value="EEG77225.1"/>
    <property type="molecule type" value="Genomic_DNA"/>
</dbReference>
<dbReference type="InterPro" id="IPR011961">
    <property type="entry name" value="RimM"/>
</dbReference>
<keyword evidence="2 5" id="KW-0690">Ribosome biogenesis</keyword>
<dbReference type="HAMAP" id="MF_00014">
    <property type="entry name" value="Ribosome_mat_RimM"/>
    <property type="match status" value="1"/>
</dbReference>
<evidence type="ECO:0000256" key="5">
    <source>
        <dbReference type="HAMAP-Rule" id="MF_00014"/>
    </source>
</evidence>
<dbReference type="SUPFAM" id="SSF50346">
    <property type="entry name" value="PRC-barrel domain"/>
    <property type="match status" value="1"/>
</dbReference>
<comment type="function">
    <text evidence="5">An accessory protein needed during the final step in the assembly of 30S ribosomal subunit, possibly for assembly of the head region. Essential for efficient processing of 16S rRNA. May be needed both before and after RbfA during the maturation of 16S rRNA. It has affinity for free ribosomal 30S subunits but not for 70S ribosomes.</text>
</comment>
<comment type="subunit">
    <text evidence="5">Binds ribosomal protein uS19.</text>
</comment>
<organism evidence="8 9">
    <name type="scientific">Dethiobacter alkaliphilus AHT 1</name>
    <dbReference type="NCBI Taxonomy" id="555088"/>
    <lineage>
        <taxon>Bacteria</taxon>
        <taxon>Bacillati</taxon>
        <taxon>Bacillota</taxon>
        <taxon>Dethiobacteria</taxon>
        <taxon>Dethiobacterales</taxon>
        <taxon>Dethiobacteraceae</taxon>
        <taxon>Dethiobacter</taxon>
    </lineage>
</organism>
<keyword evidence="1 5" id="KW-0963">Cytoplasm</keyword>
<accession>C0GHL9</accession>
<dbReference type="InterPro" id="IPR036976">
    <property type="entry name" value="RimM_N_sf"/>
</dbReference>
<keyword evidence="4 5" id="KW-0143">Chaperone</keyword>
<comment type="domain">
    <text evidence="5">The PRC barrel domain binds ribosomal protein uS19.</text>
</comment>
<evidence type="ECO:0000313" key="8">
    <source>
        <dbReference type="EMBL" id="EEG77225.1"/>
    </source>
</evidence>
<dbReference type="eggNOG" id="COG0806">
    <property type="taxonomic scope" value="Bacteria"/>
</dbReference>
<protein>
    <recommendedName>
        <fullName evidence="5">Ribosome maturation factor RimM</fullName>
    </recommendedName>
</protein>
<dbReference type="GO" id="GO:0005737">
    <property type="term" value="C:cytoplasm"/>
    <property type="evidence" value="ECO:0007669"/>
    <property type="project" value="UniProtKB-SubCell"/>
</dbReference>
<dbReference type="InterPro" id="IPR009000">
    <property type="entry name" value="Transl_B-barrel_sf"/>
</dbReference>
<evidence type="ECO:0000256" key="2">
    <source>
        <dbReference type="ARBA" id="ARBA00022517"/>
    </source>
</evidence>
<evidence type="ECO:0000313" key="9">
    <source>
        <dbReference type="Proteomes" id="UP000006443"/>
    </source>
</evidence>
<dbReference type="OrthoDB" id="9810331at2"/>
<dbReference type="GO" id="GO:0043022">
    <property type="term" value="F:ribosome binding"/>
    <property type="evidence" value="ECO:0007669"/>
    <property type="project" value="InterPro"/>
</dbReference>
<evidence type="ECO:0000256" key="3">
    <source>
        <dbReference type="ARBA" id="ARBA00022552"/>
    </source>
</evidence>
<dbReference type="Pfam" id="PF01782">
    <property type="entry name" value="RimM"/>
    <property type="match status" value="1"/>
</dbReference>
<name>C0GHL9_DETAL</name>
<dbReference type="STRING" id="555088.DealDRAFT_1978"/>